<evidence type="ECO:0000313" key="3">
    <source>
        <dbReference type="Proteomes" id="UP000630660"/>
    </source>
</evidence>
<dbReference type="AlphaFoldDB" id="A0A9D5K8H1"/>
<dbReference type="InterPro" id="IPR018391">
    <property type="entry name" value="PQQ_b-propeller_rpt"/>
</dbReference>
<dbReference type="SUPFAM" id="SSF50998">
    <property type="entry name" value="Quinoprotein alcohol dehydrogenase-like"/>
    <property type="match status" value="1"/>
</dbReference>
<dbReference type="SMART" id="SM00564">
    <property type="entry name" value="PQQ"/>
    <property type="match status" value="7"/>
</dbReference>
<name>A0A9D5K8H1_UNCW3</name>
<dbReference type="PANTHER" id="PTHR34512">
    <property type="entry name" value="CELL SURFACE PROTEIN"/>
    <property type="match status" value="1"/>
</dbReference>
<feature type="domain" description="Pyrrolo-quinoline quinone repeat" evidence="1">
    <location>
        <begin position="222"/>
        <end position="348"/>
    </location>
</feature>
<organism evidence="2 3">
    <name type="scientific">candidate division WOR-3 bacterium</name>
    <dbReference type="NCBI Taxonomy" id="2052148"/>
    <lineage>
        <taxon>Bacteria</taxon>
        <taxon>Bacteria division WOR-3</taxon>
    </lineage>
</organism>
<evidence type="ECO:0000313" key="2">
    <source>
        <dbReference type="EMBL" id="MBD3364398.1"/>
    </source>
</evidence>
<sequence length="382" mass="41004">MKHVEYAVATIGILLLIGCNWWGEGSKEWRYKGASKNIALGADGTIYSSGYTIHAIDKDGKQIWISEDTVGSPVIGSDGTIYAKRGVSVYALDPSDGSRIWEFETNGQINGQPALSSDGTIYFCSSFIGGEERFLYAINPDGTLKWRVEPPGLSSGLFHSPSVGADGTIYIGERCLWAYNPDSTLKWVTCELPYGNSYVSVGTVPAIGSDGTIYVLNPRYNELYAVNPDGSVKWSLGSLDVGDRIAPVIGSDGTLYTGGMGEKLYAINSDGTIKWEYATGDRITTSAVIDEDETIFVGTDNGLLLAINSDGTLRWSFETKPGEENSGVVSIVLGPDSTVYVGSGRDDVYTEAQLFAIRGSVGLASSAWPMEGHDPQRTGRAE</sequence>
<evidence type="ECO:0000259" key="1">
    <source>
        <dbReference type="Pfam" id="PF13360"/>
    </source>
</evidence>
<proteinExistence type="predicted"/>
<dbReference type="InterPro" id="IPR002372">
    <property type="entry name" value="PQQ_rpt_dom"/>
</dbReference>
<reference evidence="2" key="1">
    <citation type="submission" date="2019-11" db="EMBL/GenBank/DDBJ databases">
        <title>Microbial mats filling the niche in hypersaline microbial mats.</title>
        <authorList>
            <person name="Wong H.L."/>
            <person name="Macleod F.I."/>
            <person name="White R.A. III"/>
            <person name="Burns B.P."/>
        </authorList>
    </citation>
    <scope>NUCLEOTIDE SEQUENCE</scope>
    <source>
        <strain evidence="2">Bin_327</strain>
    </source>
</reference>
<gene>
    <name evidence="2" type="ORF">GF359_04190</name>
</gene>
<dbReference type="PROSITE" id="PS51257">
    <property type="entry name" value="PROKAR_LIPOPROTEIN"/>
    <property type="match status" value="1"/>
</dbReference>
<comment type="caution">
    <text evidence="2">The sequence shown here is derived from an EMBL/GenBank/DDBJ whole genome shotgun (WGS) entry which is preliminary data.</text>
</comment>
<dbReference type="Gene3D" id="2.40.128.630">
    <property type="match status" value="3"/>
</dbReference>
<accession>A0A9D5K8H1</accession>
<dbReference type="Pfam" id="PF13360">
    <property type="entry name" value="PQQ_2"/>
    <property type="match status" value="2"/>
</dbReference>
<dbReference type="Proteomes" id="UP000630660">
    <property type="component" value="Unassembled WGS sequence"/>
</dbReference>
<dbReference type="InterPro" id="IPR011047">
    <property type="entry name" value="Quinoprotein_ADH-like_sf"/>
</dbReference>
<dbReference type="EMBL" id="WJKJ01000136">
    <property type="protein sequence ID" value="MBD3364398.1"/>
    <property type="molecule type" value="Genomic_DNA"/>
</dbReference>
<protein>
    <submittedName>
        <fullName evidence="2">PQQ-binding-like beta-propeller repeat protein</fullName>
    </submittedName>
</protein>
<feature type="domain" description="Pyrrolo-quinoline quinone repeat" evidence="1">
    <location>
        <begin position="52"/>
        <end position="158"/>
    </location>
</feature>
<dbReference type="PANTHER" id="PTHR34512:SF30">
    <property type="entry name" value="OUTER MEMBRANE PROTEIN ASSEMBLY FACTOR BAMB"/>
    <property type="match status" value="1"/>
</dbReference>